<feature type="repeat" description="PPR" evidence="2">
    <location>
        <begin position="177"/>
        <end position="211"/>
    </location>
</feature>
<feature type="repeat" description="PPR" evidence="2">
    <location>
        <begin position="76"/>
        <end position="110"/>
    </location>
</feature>
<feature type="repeat" description="PPR" evidence="2">
    <location>
        <begin position="583"/>
        <end position="614"/>
    </location>
</feature>
<evidence type="ECO:0008006" key="5">
    <source>
        <dbReference type="Google" id="ProtNLM"/>
    </source>
</evidence>
<evidence type="ECO:0000313" key="3">
    <source>
        <dbReference type="EMBL" id="KAH7281702.1"/>
    </source>
</evidence>
<gene>
    <name evidence="3" type="ORF">KP509_36G059200</name>
</gene>
<dbReference type="Gene3D" id="1.25.40.10">
    <property type="entry name" value="Tetratricopeptide repeat domain"/>
    <property type="match status" value="6"/>
</dbReference>
<dbReference type="GO" id="GO:0003723">
    <property type="term" value="F:RNA binding"/>
    <property type="evidence" value="ECO:0007669"/>
    <property type="project" value="InterPro"/>
</dbReference>
<dbReference type="EMBL" id="CM035441">
    <property type="protein sequence ID" value="KAH7281702.1"/>
    <property type="molecule type" value="Genomic_DNA"/>
</dbReference>
<comment type="caution">
    <text evidence="3">The sequence shown here is derived from an EMBL/GenBank/DDBJ whole genome shotgun (WGS) entry which is preliminary data.</text>
</comment>
<keyword evidence="1" id="KW-0677">Repeat</keyword>
<dbReference type="InterPro" id="IPR046960">
    <property type="entry name" value="PPR_At4g14850-like_plant"/>
</dbReference>
<feature type="repeat" description="PPR" evidence="2">
    <location>
        <begin position="482"/>
        <end position="516"/>
    </location>
</feature>
<feature type="repeat" description="PPR" evidence="2">
    <location>
        <begin position="279"/>
        <end position="313"/>
    </location>
</feature>
<dbReference type="Pfam" id="PF13041">
    <property type="entry name" value="PPR_2"/>
    <property type="match status" value="2"/>
</dbReference>
<dbReference type="OrthoDB" id="1893323at2759"/>
<dbReference type="Pfam" id="PF01535">
    <property type="entry name" value="PPR"/>
    <property type="match status" value="11"/>
</dbReference>
<dbReference type="GO" id="GO:0009451">
    <property type="term" value="P:RNA modification"/>
    <property type="evidence" value="ECO:0007669"/>
    <property type="project" value="InterPro"/>
</dbReference>
<keyword evidence="4" id="KW-1185">Reference proteome</keyword>
<feature type="repeat" description="PPR" evidence="2">
    <location>
        <begin position="517"/>
        <end position="551"/>
    </location>
</feature>
<dbReference type="FunFam" id="1.25.40.10:FF:000344">
    <property type="entry name" value="Pentatricopeptide repeat-containing protein"/>
    <property type="match status" value="2"/>
</dbReference>
<accession>A0A8T2QCD0</accession>
<dbReference type="PANTHER" id="PTHR47926:SF382">
    <property type="entry name" value="PENTACOTRIPEPTIDE-REPEAT REGION OF PRORP DOMAIN-CONTAINING PROTEIN"/>
    <property type="match status" value="1"/>
</dbReference>
<dbReference type="InterPro" id="IPR011990">
    <property type="entry name" value="TPR-like_helical_dom_sf"/>
</dbReference>
<dbReference type="InterPro" id="IPR002885">
    <property type="entry name" value="PPR_rpt"/>
</dbReference>
<dbReference type="PANTHER" id="PTHR47926">
    <property type="entry name" value="PENTATRICOPEPTIDE REPEAT-CONTAINING PROTEIN"/>
    <property type="match status" value="1"/>
</dbReference>
<sequence length="614" mass="68377">MQVDSVPPNEITLIFCLKACGSIGDIEKAQEVHAEIERRGLLHESIALNNALVDIFSKCGWLATAEGLLYRISERNVISWTSLIAGYVEHGFGVEGLDCFWKMRHQCVLPNAAIYVCCLKACANIGAPDKAQELHVEMERRGLLDSNIAANTLLDVYMKCGCFSLAREVFDRFHCHDVISWTSLIVGYVEHGDSESALKCYQKMQVDSVPPNEITLIFCLKACGSIGDIEKAQEVHAEIERRGLLHESIALNNALVDIFSKCGWLATAEGLLYRISERNVISWTSLIAGYVEHGFGVEGLDCFWKMRHQCVLPDAAIYVCCLKACANIGAPDKAQELHVEMERGGLLDSNIAANTLLDVYMKCGCFSLAREVFDRFHCHDVISWTSLIVGYVEHGDSESALKCYQKMQVDSVPPNEITLIFCLKACGSIGDIEKAQEVHAEIERRGLLHESIALNNALVDIFSKCGWLATAEGLLYRISERNVISWTSLIAGYVEHGFGVEGLDCFWKMRHQCVLPDAAIYVCCLKACANIGAPDKAQELHVEMERRGLLDSNIAANTLLDVYMKCGCFSLAREVFDRFHCHDVISWTSLIVGYVEHGDSESALKCYQQMQKED</sequence>
<proteinExistence type="predicted"/>
<evidence type="ECO:0000256" key="2">
    <source>
        <dbReference type="PROSITE-ProRule" id="PRU00708"/>
    </source>
</evidence>
<reference evidence="3" key="1">
    <citation type="submission" date="2021-08" db="EMBL/GenBank/DDBJ databases">
        <title>WGS assembly of Ceratopteris richardii.</title>
        <authorList>
            <person name="Marchant D.B."/>
            <person name="Chen G."/>
            <person name="Jenkins J."/>
            <person name="Shu S."/>
            <person name="Leebens-Mack J."/>
            <person name="Grimwood J."/>
            <person name="Schmutz J."/>
            <person name="Soltis P."/>
            <person name="Soltis D."/>
            <person name="Chen Z.-H."/>
        </authorList>
    </citation>
    <scope>NUCLEOTIDE SEQUENCE</scope>
    <source>
        <strain evidence="3">Whitten #5841</strain>
        <tissue evidence="3">Leaf</tissue>
    </source>
</reference>
<protein>
    <recommendedName>
        <fullName evidence="5">Pentatricopeptide repeat-containing protein</fullName>
    </recommendedName>
</protein>
<dbReference type="Proteomes" id="UP000825935">
    <property type="component" value="Chromosome 36"/>
</dbReference>
<feature type="repeat" description="PPR" evidence="2">
    <location>
        <begin position="111"/>
        <end position="145"/>
    </location>
</feature>
<dbReference type="PROSITE" id="PS51375">
    <property type="entry name" value="PPR"/>
    <property type="match status" value="8"/>
</dbReference>
<dbReference type="AlphaFoldDB" id="A0A8T2QCD0"/>
<dbReference type="NCBIfam" id="TIGR00756">
    <property type="entry name" value="PPR"/>
    <property type="match status" value="3"/>
</dbReference>
<evidence type="ECO:0000313" key="4">
    <source>
        <dbReference type="Proteomes" id="UP000825935"/>
    </source>
</evidence>
<feature type="repeat" description="PPR" evidence="2">
    <location>
        <begin position="380"/>
        <end position="414"/>
    </location>
</feature>
<name>A0A8T2QCD0_CERRI</name>
<evidence type="ECO:0000256" key="1">
    <source>
        <dbReference type="ARBA" id="ARBA00022737"/>
    </source>
</evidence>
<organism evidence="3 4">
    <name type="scientific">Ceratopteris richardii</name>
    <name type="common">Triangle waterfern</name>
    <dbReference type="NCBI Taxonomy" id="49495"/>
    <lineage>
        <taxon>Eukaryota</taxon>
        <taxon>Viridiplantae</taxon>
        <taxon>Streptophyta</taxon>
        <taxon>Embryophyta</taxon>
        <taxon>Tracheophyta</taxon>
        <taxon>Polypodiopsida</taxon>
        <taxon>Polypodiidae</taxon>
        <taxon>Polypodiales</taxon>
        <taxon>Pteridineae</taxon>
        <taxon>Pteridaceae</taxon>
        <taxon>Parkerioideae</taxon>
        <taxon>Ceratopteris</taxon>
    </lineage>
</organism>